<proteinExistence type="predicted"/>
<organism evidence="3 4">
    <name type="scientific">Candidatus Viadribacter manganicus</name>
    <dbReference type="NCBI Taxonomy" id="1759059"/>
    <lineage>
        <taxon>Bacteria</taxon>
        <taxon>Pseudomonadati</taxon>
        <taxon>Pseudomonadota</taxon>
        <taxon>Alphaproteobacteria</taxon>
        <taxon>Hyphomonadales</taxon>
        <taxon>Hyphomonadaceae</taxon>
        <taxon>Candidatus Viadribacter</taxon>
    </lineage>
</organism>
<dbReference type="KEGG" id="cbot:ATE48_03030"/>
<protein>
    <submittedName>
        <fullName evidence="3">Uncharacterized protein</fullName>
    </submittedName>
</protein>
<feature type="region of interest" description="Disordered" evidence="1">
    <location>
        <begin position="78"/>
        <end position="98"/>
    </location>
</feature>
<evidence type="ECO:0000256" key="1">
    <source>
        <dbReference type="SAM" id="MobiDB-lite"/>
    </source>
</evidence>
<keyword evidence="2" id="KW-0472">Membrane</keyword>
<gene>
    <name evidence="3" type="ORF">ATE48_03030</name>
</gene>
<keyword evidence="2" id="KW-1133">Transmembrane helix</keyword>
<feature type="transmembrane region" description="Helical" evidence="2">
    <location>
        <begin position="52"/>
        <end position="71"/>
    </location>
</feature>
<accession>A0A1B1AEH5</accession>
<feature type="compositionally biased region" description="Basic and acidic residues" evidence="1">
    <location>
        <begin position="86"/>
        <end position="98"/>
    </location>
</feature>
<dbReference type="AlphaFoldDB" id="A0A1B1AEH5"/>
<evidence type="ECO:0000313" key="3">
    <source>
        <dbReference type="EMBL" id="ANP44969.1"/>
    </source>
</evidence>
<keyword evidence="4" id="KW-1185">Reference proteome</keyword>
<dbReference type="Proteomes" id="UP000092498">
    <property type="component" value="Chromosome"/>
</dbReference>
<dbReference type="EMBL" id="CP013244">
    <property type="protein sequence ID" value="ANP44969.1"/>
    <property type="molecule type" value="Genomic_DNA"/>
</dbReference>
<name>A0A1B1AEH5_9PROT</name>
<reference evidence="3 4" key="1">
    <citation type="submission" date="2015-11" db="EMBL/GenBank/DDBJ databases">
        <title>Whole-Genome Sequence of Candidatus Oderbacter manganicum from the National Park Lower Oder Valley, Germany.</title>
        <authorList>
            <person name="Braun B."/>
            <person name="Liere K."/>
            <person name="Szewzyk U."/>
        </authorList>
    </citation>
    <scope>NUCLEOTIDE SEQUENCE [LARGE SCALE GENOMIC DNA]</scope>
    <source>
        <strain evidence="3 4">OTSz_A_272</strain>
    </source>
</reference>
<dbReference type="InParanoid" id="A0A1B1AEH5"/>
<keyword evidence="2" id="KW-0812">Transmembrane</keyword>
<evidence type="ECO:0000256" key="2">
    <source>
        <dbReference type="SAM" id="Phobius"/>
    </source>
</evidence>
<sequence>MPRLPHPPEIAGARWWCQAAAESRRALGAESKTPPSRTGRTAAPWSERKGALLLRGFFIVLVLLGFALFLVRLHLTFGHENPPSAERGEDRTFARVSK</sequence>
<evidence type="ECO:0000313" key="4">
    <source>
        <dbReference type="Proteomes" id="UP000092498"/>
    </source>
</evidence>